<evidence type="ECO:0000313" key="3">
    <source>
        <dbReference type="Proteomes" id="UP001500074"/>
    </source>
</evidence>
<keyword evidence="3" id="KW-1185">Reference proteome</keyword>
<name>A0ABP9RLY5_9GAMM</name>
<dbReference type="Gene3D" id="1.25.40.10">
    <property type="entry name" value="Tetratricopeptide repeat domain"/>
    <property type="match status" value="1"/>
</dbReference>
<sequence length="219" mass="23441">MLCKRLLGAAMLAAMLLGSLGVAGFAMAQPDPVYPLIKRWAQINYQMQGDAQEKAFAQLAGDADRLATSQADDARVLTWQGIILASQARAKGGLGALGLAKQARAALERAIELDPRGDDGSAYVTLGTLYARVPGWPVSFGDAEKAERLLKKAVEIRPQGIDTLYFYADFLREQGRDAAALEYARRADAAPGRPGREASDAGLRAGIRRLLAELGQGKK</sequence>
<dbReference type="Proteomes" id="UP001500074">
    <property type="component" value="Unassembled WGS sequence"/>
</dbReference>
<reference evidence="3" key="1">
    <citation type="journal article" date="2019" name="Int. J. Syst. Evol. Microbiol.">
        <title>The Global Catalogue of Microorganisms (GCM) 10K type strain sequencing project: providing services to taxonomists for standard genome sequencing and annotation.</title>
        <authorList>
            <consortium name="The Broad Institute Genomics Platform"/>
            <consortium name="The Broad Institute Genome Sequencing Center for Infectious Disease"/>
            <person name="Wu L."/>
            <person name="Ma J."/>
        </authorList>
    </citation>
    <scope>NUCLEOTIDE SEQUENCE [LARGE SCALE GENOMIC DNA]</scope>
    <source>
        <strain evidence="3">JCM 18472</strain>
    </source>
</reference>
<feature type="chain" id="PRO_5045393482" description="Tetratricopeptide repeat protein" evidence="1">
    <location>
        <begin position="29"/>
        <end position="219"/>
    </location>
</feature>
<protein>
    <recommendedName>
        <fullName evidence="4">Tetratricopeptide repeat protein</fullName>
    </recommendedName>
</protein>
<keyword evidence="1" id="KW-0732">Signal</keyword>
<accession>A0ABP9RLY5</accession>
<dbReference type="InterPro" id="IPR011990">
    <property type="entry name" value="TPR-like_helical_dom_sf"/>
</dbReference>
<dbReference type="Pfam" id="PF16811">
    <property type="entry name" value="TAtT"/>
    <property type="match status" value="1"/>
</dbReference>
<organism evidence="2 3">
    <name type="scientific">Modicisalibacter zincidurans</name>
    <dbReference type="NCBI Taxonomy" id="1178777"/>
    <lineage>
        <taxon>Bacteria</taxon>
        <taxon>Pseudomonadati</taxon>
        <taxon>Pseudomonadota</taxon>
        <taxon>Gammaproteobacteria</taxon>
        <taxon>Oceanospirillales</taxon>
        <taxon>Halomonadaceae</taxon>
        <taxon>Modicisalibacter</taxon>
    </lineage>
</organism>
<gene>
    <name evidence="2" type="ORF">GCM10023342_30650</name>
</gene>
<dbReference type="RefSeq" id="WP_051907504.1">
    <property type="nucleotide sequence ID" value="NZ_BAABKI010000047.1"/>
</dbReference>
<feature type="signal peptide" evidence="1">
    <location>
        <begin position="1"/>
        <end position="28"/>
    </location>
</feature>
<comment type="caution">
    <text evidence="2">The sequence shown here is derived from an EMBL/GenBank/DDBJ whole genome shotgun (WGS) entry which is preliminary data.</text>
</comment>
<evidence type="ECO:0008006" key="4">
    <source>
        <dbReference type="Google" id="ProtNLM"/>
    </source>
</evidence>
<proteinExistence type="predicted"/>
<dbReference type="InterPro" id="IPR031823">
    <property type="entry name" value="TatT"/>
</dbReference>
<dbReference type="EMBL" id="BAABKI010000047">
    <property type="protein sequence ID" value="GAA5179205.1"/>
    <property type="molecule type" value="Genomic_DNA"/>
</dbReference>
<dbReference type="SUPFAM" id="SSF48452">
    <property type="entry name" value="TPR-like"/>
    <property type="match status" value="1"/>
</dbReference>
<evidence type="ECO:0000313" key="2">
    <source>
        <dbReference type="EMBL" id="GAA5179205.1"/>
    </source>
</evidence>
<evidence type="ECO:0000256" key="1">
    <source>
        <dbReference type="SAM" id="SignalP"/>
    </source>
</evidence>